<dbReference type="AlphaFoldDB" id="A0A9D2HUZ4"/>
<reference evidence="1" key="1">
    <citation type="journal article" date="2021" name="PeerJ">
        <title>Extensive microbial diversity within the chicken gut microbiome revealed by metagenomics and culture.</title>
        <authorList>
            <person name="Gilroy R."/>
            <person name="Ravi A."/>
            <person name="Getino M."/>
            <person name="Pursley I."/>
            <person name="Horton D.L."/>
            <person name="Alikhan N.F."/>
            <person name="Baker D."/>
            <person name="Gharbi K."/>
            <person name="Hall N."/>
            <person name="Watson M."/>
            <person name="Adriaenssens E.M."/>
            <person name="Foster-Nyarko E."/>
            <person name="Jarju S."/>
            <person name="Secka A."/>
            <person name="Antonio M."/>
            <person name="Oren A."/>
            <person name="Chaudhuri R.R."/>
            <person name="La Ragione R."/>
            <person name="Hildebrand F."/>
            <person name="Pallen M.J."/>
        </authorList>
    </citation>
    <scope>NUCLEOTIDE SEQUENCE</scope>
    <source>
        <strain evidence="1">ChiHjej12B11-9795</strain>
    </source>
</reference>
<gene>
    <name evidence="1" type="ORF">H9950_00245</name>
</gene>
<accession>A0A9D2HUZ4</accession>
<name>A0A9D2HUZ4_9BACE</name>
<organism evidence="1 2">
    <name type="scientific">Candidatus Bacteroides avicola</name>
    <dbReference type="NCBI Taxonomy" id="2838468"/>
    <lineage>
        <taxon>Bacteria</taxon>
        <taxon>Pseudomonadati</taxon>
        <taxon>Bacteroidota</taxon>
        <taxon>Bacteroidia</taxon>
        <taxon>Bacteroidales</taxon>
        <taxon>Bacteroidaceae</taxon>
        <taxon>Bacteroides</taxon>
    </lineage>
</organism>
<sequence>MKPCITGEPTQILTKTQSTQNRADKAREAVFFSNILTKINTKEFGA</sequence>
<evidence type="ECO:0000313" key="1">
    <source>
        <dbReference type="EMBL" id="HJA84628.1"/>
    </source>
</evidence>
<dbReference type="Proteomes" id="UP000823862">
    <property type="component" value="Unassembled WGS sequence"/>
</dbReference>
<evidence type="ECO:0000313" key="2">
    <source>
        <dbReference type="Proteomes" id="UP000823862"/>
    </source>
</evidence>
<dbReference type="EMBL" id="DWZI01000001">
    <property type="protein sequence ID" value="HJA84628.1"/>
    <property type="molecule type" value="Genomic_DNA"/>
</dbReference>
<protein>
    <submittedName>
        <fullName evidence="1">Uncharacterized protein</fullName>
    </submittedName>
</protein>
<reference evidence="1" key="2">
    <citation type="submission" date="2021-04" db="EMBL/GenBank/DDBJ databases">
        <authorList>
            <person name="Gilroy R."/>
        </authorList>
    </citation>
    <scope>NUCLEOTIDE SEQUENCE</scope>
    <source>
        <strain evidence="1">ChiHjej12B11-9795</strain>
    </source>
</reference>
<comment type="caution">
    <text evidence="1">The sequence shown here is derived from an EMBL/GenBank/DDBJ whole genome shotgun (WGS) entry which is preliminary data.</text>
</comment>
<proteinExistence type="predicted"/>